<evidence type="ECO:0000259" key="1">
    <source>
        <dbReference type="Pfam" id="PF18689"/>
    </source>
</evidence>
<accession>A0A6N0NTL3</accession>
<feature type="domain" description="Primase X" evidence="1">
    <location>
        <begin position="57"/>
        <end position="149"/>
    </location>
</feature>
<dbReference type="KEGG" id="mten:GWK48_01060"/>
<dbReference type="EMBL" id="CP049074">
    <property type="protein sequence ID" value="QKQ99168.1"/>
    <property type="molecule type" value="Genomic_DNA"/>
</dbReference>
<protein>
    <submittedName>
        <fullName evidence="2">DNA primase noncatalytic subunit PriX</fullName>
    </submittedName>
</protein>
<reference evidence="2 3" key="1">
    <citation type="submission" date="2020-02" db="EMBL/GenBank/DDBJ databases">
        <title>Comparative genome analysis reveals the metabolism and evolution of the thermophilic archaeal genus Metallosphaera.</title>
        <authorList>
            <person name="Jiang C."/>
        </authorList>
    </citation>
    <scope>NUCLEOTIDE SEQUENCE [LARGE SCALE GENOMIC DNA]</scope>
    <source>
        <strain evidence="2 3">Ric-A</strain>
    </source>
</reference>
<evidence type="ECO:0000313" key="3">
    <source>
        <dbReference type="Proteomes" id="UP000509301"/>
    </source>
</evidence>
<dbReference type="GeneID" id="55640492"/>
<organism evidence="2 3">
    <name type="scientific">Metallosphaera tengchongensis</name>
    <dbReference type="NCBI Taxonomy" id="1532350"/>
    <lineage>
        <taxon>Archaea</taxon>
        <taxon>Thermoproteota</taxon>
        <taxon>Thermoprotei</taxon>
        <taxon>Sulfolobales</taxon>
        <taxon>Sulfolobaceae</taxon>
        <taxon>Metallosphaera</taxon>
    </lineage>
</organism>
<dbReference type="InterPro" id="IPR040865">
    <property type="entry name" value="PriX"/>
</dbReference>
<dbReference type="AlphaFoldDB" id="A0A6N0NTL3"/>
<dbReference type="RefSeq" id="WP_174628805.1">
    <property type="nucleotide sequence ID" value="NZ_CP049074.1"/>
</dbReference>
<dbReference type="Proteomes" id="UP000509301">
    <property type="component" value="Chromosome"/>
</dbReference>
<dbReference type="OrthoDB" id="45285at2157"/>
<gene>
    <name evidence="2" type="primary">priX</name>
    <name evidence="2" type="ORF">GWK48_01060</name>
</gene>
<proteinExistence type="predicted"/>
<sequence>MSHKDKREFQIQLKYPDGSPAGYVVYNDGVSRVFDEKNQFLFEVEGIFPPRPRNVSMDWIDKVLERGLEDGRKRFILYVASRYLMNVKKLPEDEALERIKSFYYKNGGKVYDTWIRSVLRGVKAKGLMPPSLNSLQVKDRDLYQAIKTALEKNDKTTL</sequence>
<dbReference type="Pfam" id="PF18689">
    <property type="entry name" value="PriX"/>
    <property type="match status" value="1"/>
</dbReference>
<dbReference type="NCBIfam" id="NF033412">
    <property type="entry name" value="primase_PriX"/>
    <property type="match status" value="1"/>
</dbReference>
<evidence type="ECO:0000313" key="2">
    <source>
        <dbReference type="EMBL" id="QKQ99168.1"/>
    </source>
</evidence>
<keyword evidence="3" id="KW-1185">Reference proteome</keyword>
<name>A0A6N0NTL3_9CREN</name>